<keyword evidence="3" id="KW-1185">Reference proteome</keyword>
<dbReference type="AlphaFoldDB" id="A0A7C8IGE5"/>
<sequence>MASLTTLPTELLVAIAEYLDGKTAILNSLSQVCRRLRPIAQDLMYTNITLRGHRKGELACLLRTLLGLPCWLEKIRRLDLELTHLESDTMPKQEFLPFESASTQEAFVGNIINQLSLRSRTDDASSLETFTSRWADGLKANGQAKFAGVLLALVPKAVDIRLTMLDSEGNSSPSYNPCYAFFNIGREVTHILGGLSSFFSGLRNVKRITIPRGNISILHLPFLGLETLEVHLGRITLNHTILDNLPAYAQLQTMILRGDSKHLMQGYADGWVNQAIRQFQCLGLSHFEFHLRNPRPLYEYAPASFSPLVQSLHSVASTLKSLKLDFSIDEQTFGSGDHAPLPVCSFEGLPNLQQLEVPMFALPVDPQLNAPMATLEKLTIICPTAGTLDYLERLTVRTPFYTSLVLSYTSLVPSLQEVVLLCRSSKGEPMSYFHDNNHHVFRKLRGMGVSVSLRECDAQDIFGE</sequence>
<dbReference type="EMBL" id="JAADJZ010000004">
    <property type="protein sequence ID" value="KAF2875733.1"/>
    <property type="molecule type" value="Genomic_DNA"/>
</dbReference>
<dbReference type="Pfam" id="PF12937">
    <property type="entry name" value="F-box-like"/>
    <property type="match status" value="1"/>
</dbReference>
<comment type="caution">
    <text evidence="2">The sequence shown here is derived from an EMBL/GenBank/DDBJ whole genome shotgun (WGS) entry which is preliminary data.</text>
</comment>
<protein>
    <recommendedName>
        <fullName evidence="1">F-box domain-containing protein</fullName>
    </recommendedName>
</protein>
<dbReference type="InterPro" id="IPR036047">
    <property type="entry name" value="F-box-like_dom_sf"/>
</dbReference>
<gene>
    <name evidence="2" type="ORF">BDV95DRAFT_280527</name>
</gene>
<evidence type="ECO:0000259" key="1">
    <source>
        <dbReference type="PROSITE" id="PS50181"/>
    </source>
</evidence>
<dbReference type="Gene3D" id="1.20.1280.50">
    <property type="match status" value="1"/>
</dbReference>
<reference evidence="2 3" key="1">
    <citation type="submission" date="2020-01" db="EMBL/GenBank/DDBJ databases">
        <authorList>
            <consortium name="DOE Joint Genome Institute"/>
            <person name="Haridas S."/>
            <person name="Albert R."/>
            <person name="Binder M."/>
            <person name="Bloem J."/>
            <person name="Labutti K."/>
            <person name="Salamov A."/>
            <person name="Andreopoulos B."/>
            <person name="Baker S.E."/>
            <person name="Barry K."/>
            <person name="Bills G."/>
            <person name="Bluhm B.H."/>
            <person name="Cannon C."/>
            <person name="Castanera R."/>
            <person name="Culley D.E."/>
            <person name="Daum C."/>
            <person name="Ezra D."/>
            <person name="Gonzalez J.B."/>
            <person name="Henrissat B."/>
            <person name="Kuo A."/>
            <person name="Liang C."/>
            <person name="Lipzen A."/>
            <person name="Lutzoni F."/>
            <person name="Magnuson J."/>
            <person name="Mondo S."/>
            <person name="Nolan M."/>
            <person name="Ohm R."/>
            <person name="Pangilinan J."/>
            <person name="Park H.-J.H."/>
            <person name="Ramirez L."/>
            <person name="Alfaro M."/>
            <person name="Sun H."/>
            <person name="Tritt A."/>
            <person name="Yoshinaga Y."/>
            <person name="Zwiers L.-H.L."/>
            <person name="Turgeon B.G."/>
            <person name="Goodwin S.B."/>
            <person name="Spatafora J.W."/>
            <person name="Crous P.W."/>
            <person name="Grigoriev I.V."/>
        </authorList>
    </citation>
    <scope>NUCLEOTIDE SEQUENCE [LARGE SCALE GENOMIC DNA]</scope>
    <source>
        <strain evidence="2 3">CBS 611.86</strain>
    </source>
</reference>
<proteinExistence type="predicted"/>
<name>A0A7C8IGE5_9PLEO</name>
<dbReference type="PROSITE" id="PS50181">
    <property type="entry name" value="FBOX"/>
    <property type="match status" value="1"/>
</dbReference>
<dbReference type="InterPro" id="IPR001810">
    <property type="entry name" value="F-box_dom"/>
</dbReference>
<feature type="domain" description="F-box" evidence="1">
    <location>
        <begin position="1"/>
        <end position="48"/>
    </location>
</feature>
<evidence type="ECO:0000313" key="3">
    <source>
        <dbReference type="Proteomes" id="UP000481861"/>
    </source>
</evidence>
<dbReference type="OrthoDB" id="3690843at2759"/>
<evidence type="ECO:0000313" key="2">
    <source>
        <dbReference type="EMBL" id="KAF2875733.1"/>
    </source>
</evidence>
<organism evidence="2 3">
    <name type="scientific">Massariosphaeria phaeospora</name>
    <dbReference type="NCBI Taxonomy" id="100035"/>
    <lineage>
        <taxon>Eukaryota</taxon>
        <taxon>Fungi</taxon>
        <taxon>Dikarya</taxon>
        <taxon>Ascomycota</taxon>
        <taxon>Pezizomycotina</taxon>
        <taxon>Dothideomycetes</taxon>
        <taxon>Pleosporomycetidae</taxon>
        <taxon>Pleosporales</taxon>
        <taxon>Pleosporales incertae sedis</taxon>
        <taxon>Massariosphaeria</taxon>
    </lineage>
</organism>
<dbReference type="SUPFAM" id="SSF81383">
    <property type="entry name" value="F-box domain"/>
    <property type="match status" value="1"/>
</dbReference>
<accession>A0A7C8IGE5</accession>
<dbReference type="Proteomes" id="UP000481861">
    <property type="component" value="Unassembled WGS sequence"/>
</dbReference>